<keyword evidence="2 4" id="KW-0808">Transferase</keyword>
<dbReference type="PIRSF" id="PIRSF018005">
    <property type="entry name" value="UCP018005"/>
    <property type="match status" value="1"/>
</dbReference>
<evidence type="ECO:0000256" key="2">
    <source>
        <dbReference type="ARBA" id="ARBA00022679"/>
    </source>
</evidence>
<protein>
    <submittedName>
        <fullName evidence="4">Methyltransferase</fullName>
    </submittedName>
</protein>
<name>A0A5E4VCC7_9BURK</name>
<dbReference type="InterPro" id="IPR029063">
    <property type="entry name" value="SAM-dependent_MTases_sf"/>
</dbReference>
<dbReference type="PANTHER" id="PTHR43397">
    <property type="entry name" value="ERGOTHIONEINE BIOSYNTHESIS PROTEIN 1"/>
    <property type="match status" value="1"/>
</dbReference>
<gene>
    <name evidence="4" type="ORF">PAQ31011_02588</name>
</gene>
<accession>A0A5E4VCC7</accession>
<dbReference type="RefSeq" id="WP_246179533.1">
    <property type="nucleotide sequence ID" value="NZ_CABPSN010000003.1"/>
</dbReference>
<sequence>MLQATQSQQATAFVCPSLPENAFATDVLAGLGHTPKTLPSVWLYDQRGSELFEEITGLDEYYQTRTETALLGECSAAIADVVGPNAVVVEFGSGSSRKTPLLLDALVTPRAYVPVDIADDFLDDAVATLARRCPGIPMLPVRADFTRPFHLPPQLQNTQGPRLGFFPGSTIGNFAPGQAAAFLAHVGKMLGPHRRMVVGVDACKDPAVLLPAYDDARGVTAQFDLNVLVRINRELDGDLPLEAFRHEARFNAKASRIEMHLVAQRAFSATVLGHRFDFAAGESIHTENSYKYGQTEFRALANSAGWDIERVWLDARSRFAVYLLRPANGECSGGRLHKALKENAPRRLKFLRRCAVDACRLMLPAMDVTNVQRDSPSHSARP</sequence>
<dbReference type="SUPFAM" id="SSF53335">
    <property type="entry name" value="S-adenosyl-L-methionine-dependent methyltransferases"/>
    <property type="match status" value="1"/>
</dbReference>
<dbReference type="Proteomes" id="UP000366819">
    <property type="component" value="Unassembled WGS sequence"/>
</dbReference>
<dbReference type="GO" id="GO:0032259">
    <property type="term" value="P:methylation"/>
    <property type="evidence" value="ECO:0007669"/>
    <property type="project" value="UniProtKB-KW"/>
</dbReference>
<feature type="domain" description="Histidine-specific methyltransferase SAM-dependent" evidence="3">
    <location>
        <begin position="23"/>
        <end position="325"/>
    </location>
</feature>
<organism evidence="4 5">
    <name type="scientific">Pandoraea aquatica</name>
    <dbReference type="NCBI Taxonomy" id="2508290"/>
    <lineage>
        <taxon>Bacteria</taxon>
        <taxon>Pseudomonadati</taxon>
        <taxon>Pseudomonadota</taxon>
        <taxon>Betaproteobacteria</taxon>
        <taxon>Burkholderiales</taxon>
        <taxon>Burkholderiaceae</taxon>
        <taxon>Pandoraea</taxon>
    </lineage>
</organism>
<dbReference type="EMBL" id="CABPSN010000003">
    <property type="protein sequence ID" value="VVE09781.1"/>
    <property type="molecule type" value="Genomic_DNA"/>
</dbReference>
<dbReference type="InterPro" id="IPR051128">
    <property type="entry name" value="EgtD_Methyltrsf_superfamily"/>
</dbReference>
<keyword evidence="1 4" id="KW-0489">Methyltransferase</keyword>
<proteinExistence type="predicted"/>
<dbReference type="Gene3D" id="3.40.50.150">
    <property type="entry name" value="Vaccinia Virus protein VP39"/>
    <property type="match status" value="1"/>
</dbReference>
<evidence type="ECO:0000313" key="4">
    <source>
        <dbReference type="EMBL" id="VVE09781.1"/>
    </source>
</evidence>
<dbReference type="Pfam" id="PF10017">
    <property type="entry name" value="Methyltransf_33"/>
    <property type="match status" value="1"/>
</dbReference>
<dbReference type="InterPro" id="IPR019257">
    <property type="entry name" value="MeTrfase_dom"/>
</dbReference>
<evidence type="ECO:0000313" key="5">
    <source>
        <dbReference type="Proteomes" id="UP000366819"/>
    </source>
</evidence>
<keyword evidence="5" id="KW-1185">Reference proteome</keyword>
<reference evidence="4 5" key="1">
    <citation type="submission" date="2019-08" db="EMBL/GenBank/DDBJ databases">
        <authorList>
            <person name="Peeters C."/>
        </authorList>
    </citation>
    <scope>NUCLEOTIDE SEQUENCE [LARGE SCALE GENOMIC DNA]</scope>
    <source>
        <strain evidence="4 5">LMG 31011</strain>
    </source>
</reference>
<dbReference type="GO" id="GO:0008168">
    <property type="term" value="F:methyltransferase activity"/>
    <property type="evidence" value="ECO:0007669"/>
    <property type="project" value="UniProtKB-KW"/>
</dbReference>
<dbReference type="NCBIfam" id="TIGR03438">
    <property type="entry name" value="egtD_ergothio"/>
    <property type="match status" value="1"/>
</dbReference>
<dbReference type="PANTHER" id="PTHR43397:SF1">
    <property type="entry name" value="ERGOTHIONEINE BIOSYNTHESIS PROTEIN 1"/>
    <property type="match status" value="1"/>
</dbReference>
<dbReference type="InterPro" id="IPR035094">
    <property type="entry name" value="EgtD"/>
</dbReference>
<dbReference type="InterPro" id="IPR017804">
    <property type="entry name" value="MeTrfase_EgtD-like"/>
</dbReference>
<evidence type="ECO:0000259" key="3">
    <source>
        <dbReference type="Pfam" id="PF10017"/>
    </source>
</evidence>
<evidence type="ECO:0000256" key="1">
    <source>
        <dbReference type="ARBA" id="ARBA00022603"/>
    </source>
</evidence>
<dbReference type="AlphaFoldDB" id="A0A5E4VCC7"/>